<evidence type="ECO:0000313" key="7">
    <source>
        <dbReference type="EMBL" id="SSX11576.1"/>
    </source>
</evidence>
<dbReference type="SUPFAM" id="SSF57667">
    <property type="entry name" value="beta-beta-alpha zinc fingers"/>
    <property type="match status" value="5"/>
</dbReference>
<feature type="domain" description="C2H2-type" evidence="6">
    <location>
        <begin position="175"/>
        <end position="203"/>
    </location>
</feature>
<dbReference type="EMBL" id="UFQS01001604">
    <property type="protein sequence ID" value="SSX11576.1"/>
    <property type="molecule type" value="Genomic_DNA"/>
</dbReference>
<dbReference type="PANTHER" id="PTHR24379:SF127">
    <property type="entry name" value="BLOODY FINGERS-RELATED"/>
    <property type="match status" value="1"/>
</dbReference>
<evidence type="ECO:0000313" key="8">
    <source>
        <dbReference type="EMBL" id="SSX31143.1"/>
    </source>
</evidence>
<proteinExistence type="predicted"/>
<dbReference type="SMART" id="SM00868">
    <property type="entry name" value="zf-AD"/>
    <property type="match status" value="1"/>
</dbReference>
<dbReference type="PANTHER" id="PTHR24379">
    <property type="entry name" value="KRAB AND ZINC FINGER DOMAIN-CONTAINING"/>
    <property type="match status" value="1"/>
</dbReference>
<feature type="domain" description="C2H2-type" evidence="6">
    <location>
        <begin position="147"/>
        <end position="171"/>
    </location>
</feature>
<dbReference type="SMART" id="SM00355">
    <property type="entry name" value="ZnF_C2H2"/>
    <property type="match status" value="11"/>
</dbReference>
<dbReference type="AlphaFoldDB" id="A0A336L2R4"/>
<reference evidence="8" key="2">
    <citation type="submission" date="2018-07" db="EMBL/GenBank/DDBJ databases">
        <authorList>
            <person name="Quirk P.G."/>
            <person name="Krulwich T.A."/>
        </authorList>
    </citation>
    <scope>NUCLEOTIDE SEQUENCE</scope>
</reference>
<dbReference type="VEuPathDB" id="VectorBase:CSON003371"/>
<feature type="domain" description="C2H2-type" evidence="6">
    <location>
        <begin position="271"/>
        <end position="299"/>
    </location>
</feature>
<feature type="domain" description="C2H2-type" evidence="6">
    <location>
        <begin position="300"/>
        <end position="327"/>
    </location>
</feature>
<dbReference type="OMA" id="VPECKSA"/>
<evidence type="ECO:0000256" key="1">
    <source>
        <dbReference type="ARBA" id="ARBA00022723"/>
    </source>
</evidence>
<dbReference type="PROSITE" id="PS00028">
    <property type="entry name" value="ZINC_FINGER_C2H2_1"/>
    <property type="match status" value="9"/>
</dbReference>
<name>A0A336L2R4_CULSO</name>
<dbReference type="InterPro" id="IPR012934">
    <property type="entry name" value="Znf_AD"/>
</dbReference>
<keyword evidence="1" id="KW-0479">Metal-binding</keyword>
<feature type="domain" description="C2H2-type" evidence="6">
    <location>
        <begin position="386"/>
        <end position="414"/>
    </location>
</feature>
<dbReference type="InterPro" id="IPR022755">
    <property type="entry name" value="Znf_C2H2_jaz"/>
</dbReference>
<evidence type="ECO:0000256" key="3">
    <source>
        <dbReference type="ARBA" id="ARBA00022771"/>
    </source>
</evidence>
<dbReference type="InterPro" id="IPR013087">
    <property type="entry name" value="Znf_C2H2_type"/>
</dbReference>
<evidence type="ECO:0000256" key="2">
    <source>
        <dbReference type="ARBA" id="ARBA00022737"/>
    </source>
</evidence>
<dbReference type="Pfam" id="PF13912">
    <property type="entry name" value="zf-C2H2_6"/>
    <property type="match status" value="1"/>
</dbReference>
<gene>
    <name evidence="7" type="primary">CSON003371</name>
</gene>
<feature type="domain" description="C2H2-type" evidence="6">
    <location>
        <begin position="359"/>
        <end position="386"/>
    </location>
</feature>
<feature type="domain" description="C2H2-type" evidence="6">
    <location>
        <begin position="328"/>
        <end position="355"/>
    </location>
</feature>
<keyword evidence="2" id="KW-0677">Repeat</keyword>
<dbReference type="Pfam" id="PF12874">
    <property type="entry name" value="zf-met"/>
    <property type="match status" value="1"/>
</dbReference>
<dbReference type="Pfam" id="PF00096">
    <property type="entry name" value="zf-C2H2"/>
    <property type="match status" value="2"/>
</dbReference>
<dbReference type="Gene3D" id="3.30.160.60">
    <property type="entry name" value="Classic Zinc Finger"/>
    <property type="match status" value="7"/>
</dbReference>
<accession>A0A336L2R4</accession>
<dbReference type="GO" id="GO:0008270">
    <property type="term" value="F:zinc ion binding"/>
    <property type="evidence" value="ECO:0007669"/>
    <property type="project" value="UniProtKB-KW"/>
</dbReference>
<feature type="domain" description="C2H2-type" evidence="6">
    <location>
        <begin position="210"/>
        <end position="233"/>
    </location>
</feature>
<dbReference type="EMBL" id="UFQT01001604">
    <property type="protein sequence ID" value="SSX31143.1"/>
    <property type="molecule type" value="Genomic_DNA"/>
</dbReference>
<dbReference type="Pfam" id="PF13894">
    <property type="entry name" value="zf-C2H2_4"/>
    <property type="match status" value="1"/>
</dbReference>
<evidence type="ECO:0000256" key="5">
    <source>
        <dbReference type="PROSITE-ProRule" id="PRU00042"/>
    </source>
</evidence>
<dbReference type="GO" id="GO:0005634">
    <property type="term" value="C:nucleus"/>
    <property type="evidence" value="ECO:0007669"/>
    <property type="project" value="InterPro"/>
</dbReference>
<dbReference type="InterPro" id="IPR036236">
    <property type="entry name" value="Znf_C2H2_sf"/>
</dbReference>
<dbReference type="PROSITE" id="PS50157">
    <property type="entry name" value="ZINC_FINGER_C2H2_2"/>
    <property type="match status" value="9"/>
</dbReference>
<dbReference type="GO" id="GO:0000977">
    <property type="term" value="F:RNA polymerase II transcription regulatory region sequence-specific DNA binding"/>
    <property type="evidence" value="ECO:0007669"/>
    <property type="project" value="TreeGrafter"/>
</dbReference>
<keyword evidence="4" id="KW-0862">Zinc</keyword>
<protein>
    <submittedName>
        <fullName evidence="7">CSON003371 protein</fullName>
    </submittedName>
</protein>
<sequence>MELRCLTCDIQLEASSGNDLKSAVPECKSASLIEIYKNCLSLDGAETDVICDGCKVHLILFYQFKLKVIGIQLKRLGAKPKPDKEVDLKSEENIRSEIKEAPKCVPEKVTTETQKNEYLCAHCPATFLVKRTVKHHILSRHLTSESFSCAECPDIFKSYQELQCHKRDFHTIKSFICESCGKGFKTSSELRAHLKSKHENPSFKRKSKLIACDVCAKVLSSRSALQRHKALLHGIGTVILPVKCEICNKSWPSNSALQNHHLSIHTDERNFTCAICEKKFATKNLLTTHINRVHCPTKDFICDTCGKTFKTQLNLNGHYRVHSSEKSFICTNCGASFKQEASLFSHMKMHRDKLAGITYDCQICQSTFASSRSLKQHAKIHVGPDLQCGHCTKTFKVKQALSRHILTKHNNVQFRVICTICGKFLWNRRVMRDHVKEKHPDVIRENPGKSVDEYLKNIKRVENNSELISNKNDKLQVLSVQILNVCK</sequence>
<reference evidence="7" key="1">
    <citation type="submission" date="2018-04" db="EMBL/GenBank/DDBJ databases">
        <authorList>
            <person name="Go L.Y."/>
            <person name="Mitchell J.A."/>
        </authorList>
    </citation>
    <scope>NUCLEOTIDE SEQUENCE</scope>
    <source>
        <tissue evidence="7">Whole organism</tissue>
    </source>
</reference>
<feature type="domain" description="C2H2-type" evidence="6">
    <location>
        <begin position="242"/>
        <end position="270"/>
    </location>
</feature>
<dbReference type="Pfam" id="PF12171">
    <property type="entry name" value="zf-C2H2_jaz"/>
    <property type="match status" value="1"/>
</dbReference>
<dbReference type="GO" id="GO:0000981">
    <property type="term" value="F:DNA-binding transcription factor activity, RNA polymerase II-specific"/>
    <property type="evidence" value="ECO:0007669"/>
    <property type="project" value="TreeGrafter"/>
</dbReference>
<organism evidence="7">
    <name type="scientific">Culicoides sonorensis</name>
    <name type="common">Biting midge</name>
    <dbReference type="NCBI Taxonomy" id="179676"/>
    <lineage>
        <taxon>Eukaryota</taxon>
        <taxon>Metazoa</taxon>
        <taxon>Ecdysozoa</taxon>
        <taxon>Arthropoda</taxon>
        <taxon>Hexapoda</taxon>
        <taxon>Insecta</taxon>
        <taxon>Pterygota</taxon>
        <taxon>Neoptera</taxon>
        <taxon>Endopterygota</taxon>
        <taxon>Diptera</taxon>
        <taxon>Nematocera</taxon>
        <taxon>Chironomoidea</taxon>
        <taxon>Ceratopogonidae</taxon>
        <taxon>Ceratopogoninae</taxon>
        <taxon>Culicoides</taxon>
        <taxon>Monoculicoides</taxon>
    </lineage>
</organism>
<dbReference type="FunFam" id="3.30.160.60:FF:000100">
    <property type="entry name" value="Zinc finger 45-like"/>
    <property type="match status" value="2"/>
</dbReference>
<evidence type="ECO:0000256" key="4">
    <source>
        <dbReference type="ARBA" id="ARBA00022833"/>
    </source>
</evidence>
<evidence type="ECO:0000259" key="6">
    <source>
        <dbReference type="PROSITE" id="PS50157"/>
    </source>
</evidence>
<keyword evidence="3 5" id="KW-0863">Zinc-finger</keyword>